<dbReference type="RefSeq" id="WP_107947673.1">
    <property type="nucleotide sequence ID" value="NZ_CP073713.1"/>
</dbReference>
<comment type="caution">
    <text evidence="6">The sequence shown here is derived from an EMBL/GenBank/DDBJ whole genome shotgun (WGS) entry which is preliminary data.</text>
</comment>
<dbReference type="SUPFAM" id="SSF51419">
    <property type="entry name" value="PLP-binding barrel"/>
    <property type="match status" value="1"/>
</dbReference>
<organism evidence="6 7">
    <name type="scientific">Lysinibacillus parviboronicapiens</name>
    <dbReference type="NCBI Taxonomy" id="436516"/>
    <lineage>
        <taxon>Bacteria</taxon>
        <taxon>Bacillati</taxon>
        <taxon>Bacillota</taxon>
        <taxon>Bacilli</taxon>
        <taxon>Bacillales</taxon>
        <taxon>Bacillaceae</taxon>
        <taxon>Lysinibacillus</taxon>
    </lineage>
</organism>
<name>A0ABV2PEC7_9BACI</name>
<reference evidence="6 7" key="1">
    <citation type="submission" date="2024-06" db="EMBL/GenBank/DDBJ databases">
        <title>Sorghum-associated microbial communities from plants grown in Nebraska, USA.</title>
        <authorList>
            <person name="Schachtman D."/>
        </authorList>
    </citation>
    <scope>NUCLEOTIDE SEQUENCE [LARGE SCALE GENOMIC DNA]</scope>
    <source>
        <strain evidence="6 7">736</strain>
    </source>
</reference>
<proteinExistence type="inferred from homology"/>
<evidence type="ECO:0000259" key="5">
    <source>
        <dbReference type="Pfam" id="PF01168"/>
    </source>
</evidence>
<dbReference type="EMBL" id="JBEPSB010000001">
    <property type="protein sequence ID" value="MET4559285.1"/>
    <property type="molecule type" value="Genomic_DNA"/>
</dbReference>
<feature type="coiled-coil region" evidence="4">
    <location>
        <begin position="1"/>
        <end position="28"/>
    </location>
</feature>
<dbReference type="HAMAP" id="MF_02087">
    <property type="entry name" value="PLP_homeostasis"/>
    <property type="match status" value="1"/>
</dbReference>
<dbReference type="PANTHER" id="PTHR10146:SF14">
    <property type="entry name" value="PYRIDOXAL PHOSPHATE HOMEOSTASIS PROTEIN"/>
    <property type="match status" value="1"/>
</dbReference>
<evidence type="ECO:0000256" key="3">
    <source>
        <dbReference type="RuleBase" id="RU004514"/>
    </source>
</evidence>
<sequence length="234" mass="26282">MTKILTNLSKIKEQIQAAQKRANREQDNVELIAVTKEVSVERTQEAIEAGLVHVGENRPEGLKLKIEAIQADVHWHYIGSLQTRKVKQVINDIDYLHSLDRLSLAEEIEKRANKPVKCFVQVNVSGEESKHGLTAEEALSFIESLQNFTKIQVVGLMTMAPNTENETMIRSVFKQLKQCQQQIAERGFAHAPCTELSMGMSNDFEIAVEEGATFVRVGTALVGNERGEQDEHEK</sequence>
<dbReference type="InterPro" id="IPR011078">
    <property type="entry name" value="PyrdxlP_homeostasis"/>
</dbReference>
<dbReference type="Pfam" id="PF01168">
    <property type="entry name" value="Ala_racemase_N"/>
    <property type="match status" value="1"/>
</dbReference>
<dbReference type="CDD" id="cd00635">
    <property type="entry name" value="PLPDE_III_YBL036c_like"/>
    <property type="match status" value="1"/>
</dbReference>
<dbReference type="InterPro" id="IPR029066">
    <property type="entry name" value="PLP-binding_barrel"/>
</dbReference>
<dbReference type="Gene3D" id="3.20.20.10">
    <property type="entry name" value="Alanine racemase"/>
    <property type="match status" value="1"/>
</dbReference>
<dbReference type="NCBIfam" id="TIGR00044">
    <property type="entry name" value="YggS family pyridoxal phosphate-dependent enzyme"/>
    <property type="match status" value="1"/>
</dbReference>
<dbReference type="PANTHER" id="PTHR10146">
    <property type="entry name" value="PROLINE SYNTHETASE CO-TRANSCRIBED BACTERIAL HOMOLOG PROTEIN"/>
    <property type="match status" value="1"/>
</dbReference>
<keyword evidence="1 2" id="KW-0663">Pyridoxal phosphate</keyword>
<evidence type="ECO:0000256" key="1">
    <source>
        <dbReference type="ARBA" id="ARBA00022898"/>
    </source>
</evidence>
<keyword evidence="4" id="KW-0175">Coiled coil</keyword>
<keyword evidence="7" id="KW-1185">Reference proteome</keyword>
<evidence type="ECO:0000313" key="6">
    <source>
        <dbReference type="EMBL" id="MET4559285.1"/>
    </source>
</evidence>
<feature type="modified residue" description="N6-(pyridoxal phosphate)lysine" evidence="2">
    <location>
        <position position="36"/>
    </location>
</feature>
<feature type="domain" description="Alanine racemase N-terminal" evidence="5">
    <location>
        <begin position="7"/>
        <end position="224"/>
    </location>
</feature>
<comment type="similarity">
    <text evidence="2 3">Belongs to the pyridoxal phosphate-binding protein YggS/PROSC family.</text>
</comment>
<gene>
    <name evidence="6" type="ORF">ABIA69_000428</name>
</gene>
<protein>
    <recommendedName>
        <fullName evidence="2">Pyridoxal phosphate homeostasis protein</fullName>
        <shortName evidence="2">PLP homeostasis protein</shortName>
    </recommendedName>
</protein>
<evidence type="ECO:0000256" key="4">
    <source>
        <dbReference type="SAM" id="Coils"/>
    </source>
</evidence>
<evidence type="ECO:0000256" key="2">
    <source>
        <dbReference type="HAMAP-Rule" id="MF_02087"/>
    </source>
</evidence>
<dbReference type="PIRSF" id="PIRSF004848">
    <property type="entry name" value="YBL036c_PLPDEIII"/>
    <property type="match status" value="1"/>
</dbReference>
<comment type="function">
    <text evidence="2">Pyridoxal 5'-phosphate (PLP)-binding protein, which is involved in PLP homeostasis.</text>
</comment>
<accession>A0ABV2PEC7</accession>
<evidence type="ECO:0000313" key="7">
    <source>
        <dbReference type="Proteomes" id="UP001549363"/>
    </source>
</evidence>
<dbReference type="InterPro" id="IPR001608">
    <property type="entry name" value="Ala_racemase_N"/>
</dbReference>
<dbReference type="Proteomes" id="UP001549363">
    <property type="component" value="Unassembled WGS sequence"/>
</dbReference>